<dbReference type="SFLD" id="SFLDG01017">
    <property type="entry name" value="Polyprenyl_Transferase_Like"/>
    <property type="match status" value="1"/>
</dbReference>
<dbReference type="eggNOG" id="arCOG01726">
    <property type="taxonomic scope" value="Archaea"/>
</dbReference>
<keyword evidence="3 6" id="KW-0808">Transferase</keyword>
<evidence type="ECO:0000256" key="3">
    <source>
        <dbReference type="ARBA" id="ARBA00022679"/>
    </source>
</evidence>
<dbReference type="InterPro" id="IPR008949">
    <property type="entry name" value="Isoprenoid_synthase_dom_sf"/>
</dbReference>
<dbReference type="KEGG" id="abi:Aboo_1125"/>
<evidence type="ECO:0000313" key="7">
    <source>
        <dbReference type="EMBL" id="ADD08934.1"/>
    </source>
</evidence>
<dbReference type="InterPro" id="IPR033749">
    <property type="entry name" value="Polyprenyl_synt_CS"/>
</dbReference>
<gene>
    <name evidence="7" type="ordered locus">Aboo_1125</name>
</gene>
<protein>
    <submittedName>
        <fullName evidence="7">Polyprenyl synthetase</fullName>
    </submittedName>
</protein>
<comment type="cofactor">
    <cofactor evidence="1">
        <name>Mg(2+)</name>
        <dbReference type="ChEBI" id="CHEBI:18420"/>
    </cofactor>
</comment>
<sequence>MEPKELMGYYKMKVEENLKEFFKEKKKGLEHWSSREACEILEEYTLRGGKRIRAILMIVGYKMMGGKNDEIIKASSSLELIQSYLLIHDDIMDESDLRRGKDTVHKIYEKKHLKNGFGGRPIRFGESMAIIAGDLANAYAMEILSSSDFPAELKVKAIHKLNEIIEYTGYGQIIDIYSGALEEFKEEDLLLLHKYKTARYTIEGPLALGIILAGKEPEGIENYAIPVGIAFQLQDDILGLFGSEEGIGKPVTSDLAEGKKTLLIIKALENGSEEDRKIIMQALGNPAVTYEQLEKVREIVRRTGSLDYSKNLAKKMVEEAKDYLKGIEVEDEEMRDFLLWLADYMISRSY</sequence>
<dbReference type="EMBL" id="CP001941">
    <property type="protein sequence ID" value="ADD08934.1"/>
    <property type="molecule type" value="Genomic_DNA"/>
</dbReference>
<keyword evidence="4" id="KW-0479">Metal-binding</keyword>
<dbReference type="GeneID" id="8828085"/>
<evidence type="ECO:0000256" key="6">
    <source>
        <dbReference type="RuleBase" id="RU004466"/>
    </source>
</evidence>
<proteinExistence type="inferred from homology"/>
<dbReference type="STRING" id="439481.Aboo_1125"/>
<dbReference type="PROSITE" id="PS00723">
    <property type="entry name" value="POLYPRENYL_SYNTHASE_1"/>
    <property type="match status" value="1"/>
</dbReference>
<dbReference type="PROSITE" id="PS00444">
    <property type="entry name" value="POLYPRENYL_SYNTHASE_2"/>
    <property type="match status" value="1"/>
</dbReference>
<evidence type="ECO:0000256" key="4">
    <source>
        <dbReference type="ARBA" id="ARBA00022723"/>
    </source>
</evidence>
<reference evidence="7" key="1">
    <citation type="submission" date="2010-02" db="EMBL/GenBank/DDBJ databases">
        <title>Complete sequence of Aciduliprofundum boonei T469.</title>
        <authorList>
            <consortium name="US DOE Joint Genome Institute"/>
            <person name="Lucas S."/>
            <person name="Copeland A."/>
            <person name="Lapidus A."/>
            <person name="Cheng J.-F."/>
            <person name="Bruce D."/>
            <person name="Goodwin L."/>
            <person name="Pitluck S."/>
            <person name="Saunders E."/>
            <person name="Detter J.C."/>
            <person name="Han C."/>
            <person name="Tapia R."/>
            <person name="Land M."/>
            <person name="Hauser L."/>
            <person name="Kyrpides N."/>
            <person name="Mikhailova N."/>
            <person name="Flores G."/>
            <person name="Reysenbach A.-L."/>
            <person name="Woyke T."/>
        </authorList>
    </citation>
    <scope>NUCLEOTIDE SEQUENCE</scope>
    <source>
        <strain evidence="7">T469</strain>
    </source>
</reference>
<comment type="similarity">
    <text evidence="2 6">Belongs to the FPP/GGPP synthase family.</text>
</comment>
<dbReference type="SUPFAM" id="SSF48576">
    <property type="entry name" value="Terpenoid synthases"/>
    <property type="match status" value="1"/>
</dbReference>
<dbReference type="Gene3D" id="1.10.600.10">
    <property type="entry name" value="Farnesyl Diphosphate Synthase"/>
    <property type="match status" value="1"/>
</dbReference>
<dbReference type="AlphaFoldDB" id="B5IFK7"/>
<dbReference type="CDD" id="cd00685">
    <property type="entry name" value="Trans_IPPS_HT"/>
    <property type="match status" value="1"/>
</dbReference>
<dbReference type="PANTHER" id="PTHR12001:SF85">
    <property type="entry name" value="SHORT CHAIN ISOPRENYL DIPHOSPHATE SYNTHASE"/>
    <property type="match status" value="1"/>
</dbReference>
<dbReference type="GO" id="GO:0046872">
    <property type="term" value="F:metal ion binding"/>
    <property type="evidence" value="ECO:0007669"/>
    <property type="project" value="UniProtKB-KW"/>
</dbReference>
<accession>B5IFK7</accession>
<evidence type="ECO:0000256" key="2">
    <source>
        <dbReference type="ARBA" id="ARBA00006706"/>
    </source>
</evidence>
<dbReference type="Proteomes" id="UP000001400">
    <property type="component" value="Chromosome"/>
</dbReference>
<evidence type="ECO:0000256" key="5">
    <source>
        <dbReference type="ARBA" id="ARBA00022842"/>
    </source>
</evidence>
<evidence type="ECO:0000313" key="8">
    <source>
        <dbReference type="Proteomes" id="UP000001400"/>
    </source>
</evidence>
<dbReference type="RefSeq" id="WP_008085593.1">
    <property type="nucleotide sequence ID" value="NC_013926.1"/>
</dbReference>
<keyword evidence="5" id="KW-0460">Magnesium</keyword>
<dbReference type="GO" id="GO:0004659">
    <property type="term" value="F:prenyltransferase activity"/>
    <property type="evidence" value="ECO:0007669"/>
    <property type="project" value="InterPro"/>
</dbReference>
<dbReference type="GO" id="GO:0008299">
    <property type="term" value="P:isoprenoid biosynthetic process"/>
    <property type="evidence" value="ECO:0007669"/>
    <property type="project" value="InterPro"/>
</dbReference>
<dbReference type="InterPro" id="IPR000092">
    <property type="entry name" value="Polyprenyl_synt"/>
</dbReference>
<dbReference type="HOGENOM" id="CLU_014015_2_1_2"/>
<evidence type="ECO:0000256" key="1">
    <source>
        <dbReference type="ARBA" id="ARBA00001946"/>
    </source>
</evidence>
<dbReference type="OrthoDB" id="26738at2157"/>
<organism evidence="7 8">
    <name type="scientific">Aciduliprofundum boonei (strain DSM 19572 / T469)</name>
    <dbReference type="NCBI Taxonomy" id="439481"/>
    <lineage>
        <taxon>Archaea</taxon>
        <taxon>Methanobacteriati</taxon>
        <taxon>Thermoplasmatota</taxon>
        <taxon>DHVE2 group</taxon>
        <taxon>Candidatus Aciduliprofundum</taxon>
    </lineage>
</organism>
<dbReference type="PANTHER" id="PTHR12001">
    <property type="entry name" value="GERANYLGERANYL PYROPHOSPHATE SYNTHASE"/>
    <property type="match status" value="1"/>
</dbReference>
<keyword evidence="8" id="KW-1185">Reference proteome</keyword>
<dbReference type="Pfam" id="PF00348">
    <property type="entry name" value="polyprenyl_synt"/>
    <property type="match status" value="1"/>
</dbReference>
<name>B5IFK7_ACIB4</name>
<dbReference type="SFLD" id="SFLDS00005">
    <property type="entry name" value="Isoprenoid_Synthase_Type_I"/>
    <property type="match status" value="1"/>
</dbReference>